<proteinExistence type="predicted"/>
<accession>A0ABS1TZ97</accession>
<dbReference type="Proteomes" id="UP000660885">
    <property type="component" value="Unassembled WGS sequence"/>
</dbReference>
<dbReference type="InterPro" id="IPR009562">
    <property type="entry name" value="DUF1178"/>
</dbReference>
<keyword evidence="3" id="KW-1185">Reference proteome</keyword>
<name>A0ABS1TZ97_9PROT</name>
<evidence type="ECO:0000313" key="2">
    <source>
        <dbReference type="EMBL" id="MBL6077751.1"/>
    </source>
</evidence>
<reference evidence="2 3" key="1">
    <citation type="submission" date="2021-01" db="EMBL/GenBank/DDBJ databases">
        <title>Belnapia mucosa sp. nov. and Belnapia arida sp. nov., isolated from the Tabernas Desert (Almeria, Spain).</title>
        <authorList>
            <person name="Molina-Menor E."/>
            <person name="Vidal-Verdu A."/>
            <person name="Calonge A."/>
            <person name="Satari L."/>
            <person name="Pereto J."/>
            <person name="Porcar M."/>
        </authorList>
    </citation>
    <scope>NUCLEOTIDE SEQUENCE [LARGE SCALE GENOMIC DNA]</scope>
    <source>
        <strain evidence="2 3">T18</strain>
    </source>
</reference>
<feature type="region of interest" description="Disordered" evidence="1">
    <location>
        <begin position="49"/>
        <end position="80"/>
    </location>
</feature>
<evidence type="ECO:0000256" key="1">
    <source>
        <dbReference type="SAM" id="MobiDB-lite"/>
    </source>
</evidence>
<gene>
    <name evidence="2" type="ORF">JMJ56_07025</name>
</gene>
<sequence>MIHYDLRCGAGHDFDSWFKDSEAFAAQSKAGFVECPVCGSKDVSKRLMAPAIPKKGRSRAKEAPAPVAEAPAPAPAAPPPPIPAQMVAFLQRVRSEIEKRADYVGRDFAEEARKLHRGESERTAIYGEASDADAEALRDEGVEVARIPWVPLAD</sequence>
<dbReference type="PIRSF" id="PIRSF032131">
    <property type="entry name" value="UCP032131"/>
    <property type="match status" value="1"/>
</dbReference>
<dbReference type="RefSeq" id="WP_202830923.1">
    <property type="nucleotide sequence ID" value="NZ_JAETWB010000002.1"/>
</dbReference>
<protein>
    <submittedName>
        <fullName evidence="2">DUF1178 family protein</fullName>
    </submittedName>
</protein>
<organism evidence="2 3">
    <name type="scientific">Belnapia arida</name>
    <dbReference type="NCBI Taxonomy" id="2804533"/>
    <lineage>
        <taxon>Bacteria</taxon>
        <taxon>Pseudomonadati</taxon>
        <taxon>Pseudomonadota</taxon>
        <taxon>Alphaproteobacteria</taxon>
        <taxon>Acetobacterales</taxon>
        <taxon>Roseomonadaceae</taxon>
        <taxon>Belnapia</taxon>
    </lineage>
</organism>
<dbReference type="Pfam" id="PF06676">
    <property type="entry name" value="DUF1178"/>
    <property type="match status" value="1"/>
</dbReference>
<comment type="caution">
    <text evidence="2">The sequence shown here is derived from an EMBL/GenBank/DDBJ whole genome shotgun (WGS) entry which is preliminary data.</text>
</comment>
<dbReference type="EMBL" id="JAETWB010000002">
    <property type="protein sequence ID" value="MBL6077751.1"/>
    <property type="molecule type" value="Genomic_DNA"/>
</dbReference>
<evidence type="ECO:0000313" key="3">
    <source>
        <dbReference type="Proteomes" id="UP000660885"/>
    </source>
</evidence>